<reference evidence="9" key="1">
    <citation type="submission" date="2022-11" db="EMBL/GenBank/DDBJ databases">
        <title>Chromosomal genome sequence assembly and mating type (MAT) locus characterization of the leprose asexual lichenized fungus Lepraria neglecta (Nyl.) Erichsen.</title>
        <authorList>
            <person name="Allen J.L."/>
            <person name="Pfeffer B."/>
        </authorList>
    </citation>
    <scope>NUCLEOTIDE SEQUENCE</scope>
    <source>
        <strain evidence="9">Allen 5258</strain>
    </source>
</reference>
<evidence type="ECO:0000256" key="1">
    <source>
        <dbReference type="ARBA" id="ARBA00000971"/>
    </source>
</evidence>
<evidence type="ECO:0000256" key="6">
    <source>
        <dbReference type="PROSITE-ProRule" id="PRU00277"/>
    </source>
</evidence>
<dbReference type="EMBL" id="JASNWA010000003">
    <property type="protein sequence ID" value="KAK3178006.1"/>
    <property type="molecule type" value="Genomic_DNA"/>
</dbReference>
<feature type="chain" id="PRO_5042260345" description="peptidylprolyl isomerase" evidence="7">
    <location>
        <begin position="22"/>
        <end position="135"/>
    </location>
</feature>
<dbReference type="InterPro" id="IPR044609">
    <property type="entry name" value="FKBP2/11"/>
</dbReference>
<evidence type="ECO:0000313" key="9">
    <source>
        <dbReference type="EMBL" id="KAK3178006.1"/>
    </source>
</evidence>
<dbReference type="Gene3D" id="3.10.50.40">
    <property type="match status" value="1"/>
</dbReference>
<sequence length="135" mass="14617">MRLSAVPLLGLLALLSPLALSAEVETEHLLQKECARKTARGDSVSVHYRGTLLVDGSEFDASYNRGQPLSFTVGKGQVIKGWDEGLLDMCIGDKRKLTIPPEFAYGERGMGPIPPGSTLVFETELMAIEGVKDEL</sequence>
<dbReference type="PROSITE" id="PS50059">
    <property type="entry name" value="FKBP_PPIASE"/>
    <property type="match status" value="1"/>
</dbReference>
<comment type="caution">
    <text evidence="9">The sequence shown here is derived from an EMBL/GenBank/DDBJ whole genome shotgun (WGS) entry which is preliminary data.</text>
</comment>
<dbReference type="InterPro" id="IPR001179">
    <property type="entry name" value="PPIase_FKBP_dom"/>
</dbReference>
<dbReference type="PANTHER" id="PTHR45779">
    <property type="entry name" value="PEPTIDYLPROLYL ISOMERASE"/>
    <property type="match status" value="1"/>
</dbReference>
<organism evidence="9 10">
    <name type="scientific">Lepraria neglecta</name>
    <dbReference type="NCBI Taxonomy" id="209136"/>
    <lineage>
        <taxon>Eukaryota</taxon>
        <taxon>Fungi</taxon>
        <taxon>Dikarya</taxon>
        <taxon>Ascomycota</taxon>
        <taxon>Pezizomycotina</taxon>
        <taxon>Lecanoromycetes</taxon>
        <taxon>OSLEUM clade</taxon>
        <taxon>Lecanoromycetidae</taxon>
        <taxon>Lecanorales</taxon>
        <taxon>Lecanorineae</taxon>
        <taxon>Stereocaulaceae</taxon>
        <taxon>Lepraria</taxon>
    </lineage>
</organism>
<proteinExistence type="predicted"/>
<comment type="catalytic activity">
    <reaction evidence="1 6">
        <text>[protein]-peptidylproline (omega=180) = [protein]-peptidylproline (omega=0)</text>
        <dbReference type="Rhea" id="RHEA:16237"/>
        <dbReference type="Rhea" id="RHEA-COMP:10747"/>
        <dbReference type="Rhea" id="RHEA-COMP:10748"/>
        <dbReference type="ChEBI" id="CHEBI:83833"/>
        <dbReference type="ChEBI" id="CHEBI:83834"/>
        <dbReference type="EC" id="5.2.1.8"/>
    </reaction>
</comment>
<evidence type="ECO:0000256" key="7">
    <source>
        <dbReference type="SAM" id="SignalP"/>
    </source>
</evidence>
<evidence type="ECO:0000256" key="2">
    <source>
        <dbReference type="ARBA" id="ARBA00002388"/>
    </source>
</evidence>
<evidence type="ECO:0000256" key="4">
    <source>
        <dbReference type="ARBA" id="ARBA00023110"/>
    </source>
</evidence>
<evidence type="ECO:0000313" key="10">
    <source>
        <dbReference type="Proteomes" id="UP001276659"/>
    </source>
</evidence>
<evidence type="ECO:0000259" key="8">
    <source>
        <dbReference type="PROSITE" id="PS50059"/>
    </source>
</evidence>
<dbReference type="Proteomes" id="UP001276659">
    <property type="component" value="Unassembled WGS sequence"/>
</dbReference>
<evidence type="ECO:0000256" key="3">
    <source>
        <dbReference type="ARBA" id="ARBA00013194"/>
    </source>
</evidence>
<keyword evidence="10" id="KW-1185">Reference proteome</keyword>
<accession>A0AAD9ZFB1</accession>
<comment type="function">
    <text evidence="2">PPIases accelerate the folding of proteins. It catalyzes the cis-trans isomerization of proline imidic peptide bonds in oligopeptides.</text>
</comment>
<dbReference type="GO" id="GO:0005783">
    <property type="term" value="C:endoplasmic reticulum"/>
    <property type="evidence" value="ECO:0007669"/>
    <property type="project" value="TreeGrafter"/>
</dbReference>
<keyword evidence="4 6" id="KW-0697">Rotamase</keyword>
<gene>
    <name evidence="9" type="primary">FPR2</name>
    <name evidence="9" type="ORF">OEA41_000138</name>
</gene>
<dbReference type="EC" id="5.2.1.8" evidence="3 6"/>
<dbReference type="FunFam" id="3.10.50.40:FF:000006">
    <property type="entry name" value="Peptidyl-prolyl cis-trans isomerase"/>
    <property type="match status" value="1"/>
</dbReference>
<dbReference type="SUPFAM" id="SSF54534">
    <property type="entry name" value="FKBP-like"/>
    <property type="match status" value="1"/>
</dbReference>
<protein>
    <recommendedName>
        <fullName evidence="3 6">peptidylprolyl isomerase</fullName>
        <ecNumber evidence="3 6">5.2.1.8</ecNumber>
    </recommendedName>
</protein>
<dbReference type="PANTHER" id="PTHR45779:SF7">
    <property type="entry name" value="PEPTIDYLPROLYL ISOMERASE"/>
    <property type="match status" value="1"/>
</dbReference>
<keyword evidence="5 6" id="KW-0413">Isomerase</keyword>
<feature type="signal peptide" evidence="7">
    <location>
        <begin position="1"/>
        <end position="21"/>
    </location>
</feature>
<dbReference type="AlphaFoldDB" id="A0AAD9ZFB1"/>
<evidence type="ECO:0000256" key="5">
    <source>
        <dbReference type="ARBA" id="ARBA00023235"/>
    </source>
</evidence>
<feature type="domain" description="PPIase FKBP-type" evidence="8">
    <location>
        <begin position="41"/>
        <end position="129"/>
    </location>
</feature>
<dbReference type="GO" id="GO:0003755">
    <property type="term" value="F:peptidyl-prolyl cis-trans isomerase activity"/>
    <property type="evidence" value="ECO:0007669"/>
    <property type="project" value="UniProtKB-KW"/>
</dbReference>
<name>A0AAD9ZFB1_9LECA</name>
<dbReference type="InterPro" id="IPR046357">
    <property type="entry name" value="PPIase_dom_sf"/>
</dbReference>
<keyword evidence="7" id="KW-0732">Signal</keyword>
<dbReference type="Pfam" id="PF00254">
    <property type="entry name" value="FKBP_C"/>
    <property type="match status" value="1"/>
</dbReference>